<proteinExistence type="predicted"/>
<dbReference type="EMBL" id="QCXX01000008">
    <property type="protein sequence ID" value="PUV21880.1"/>
    <property type="molecule type" value="Genomic_DNA"/>
</dbReference>
<evidence type="ECO:0000313" key="2">
    <source>
        <dbReference type="Proteomes" id="UP000250831"/>
    </source>
</evidence>
<reference evidence="1 2" key="1">
    <citation type="submission" date="2018-04" db="EMBL/GenBank/DDBJ databases">
        <title>Sphingobacterium sp. M46 Genome.</title>
        <authorList>
            <person name="Cheng J."/>
            <person name="Li Y."/>
        </authorList>
    </citation>
    <scope>NUCLEOTIDE SEQUENCE [LARGE SCALE GENOMIC DNA]</scope>
    <source>
        <strain evidence="1 2">M46</strain>
    </source>
</reference>
<dbReference type="OrthoDB" id="1451277at2"/>
<evidence type="ECO:0008006" key="3">
    <source>
        <dbReference type="Google" id="ProtNLM"/>
    </source>
</evidence>
<evidence type="ECO:0000313" key="1">
    <source>
        <dbReference type="EMBL" id="PUV21880.1"/>
    </source>
</evidence>
<accession>A0A363NMF4</accession>
<organism evidence="1 2">
    <name type="scientific">Sphingobacterium athyrii</name>
    <dbReference type="NCBI Taxonomy" id="2152717"/>
    <lineage>
        <taxon>Bacteria</taxon>
        <taxon>Pseudomonadati</taxon>
        <taxon>Bacteroidota</taxon>
        <taxon>Sphingobacteriia</taxon>
        <taxon>Sphingobacteriales</taxon>
        <taxon>Sphingobacteriaceae</taxon>
        <taxon>Sphingobacterium</taxon>
    </lineage>
</organism>
<protein>
    <recommendedName>
        <fullName evidence="3">DUF4252 domain-containing protein</fullName>
    </recommendedName>
</protein>
<dbReference type="RefSeq" id="WP_108636141.1">
    <property type="nucleotide sequence ID" value="NZ_QCXX01000008.1"/>
</dbReference>
<dbReference type="Pfam" id="PF14060">
    <property type="entry name" value="DUF4252"/>
    <property type="match status" value="1"/>
</dbReference>
<dbReference type="Proteomes" id="UP000250831">
    <property type="component" value="Unassembled WGS sequence"/>
</dbReference>
<dbReference type="PROSITE" id="PS51257">
    <property type="entry name" value="PROKAR_LIPOPROTEIN"/>
    <property type="match status" value="1"/>
</dbReference>
<dbReference type="InterPro" id="IPR025348">
    <property type="entry name" value="DUF4252"/>
</dbReference>
<sequence>MKRLLTLLCLIGVLSSLQSCIIKKGSNMDYVRGSNISNKAEIVAINLPMWLTKPFIKKALKDENDEDAKVMAGIVKKLKKFRMMTLSNNDQEKNALILEDYHKYLKKNKFEELLVINSEGEEISINARIDKDNVISRVSLLVHDEGDESVFMDIKGKFSLDELIQGLNKIKSKDKKLSTKLADTHTVVQQEL</sequence>
<comment type="caution">
    <text evidence="1">The sequence shown here is derived from an EMBL/GenBank/DDBJ whole genome shotgun (WGS) entry which is preliminary data.</text>
</comment>
<gene>
    <name evidence="1" type="ORF">DCO56_23350</name>
</gene>
<keyword evidence="2" id="KW-1185">Reference proteome</keyword>
<name>A0A363NMF4_9SPHI</name>
<dbReference type="AlphaFoldDB" id="A0A363NMF4"/>